<gene>
    <name evidence="7" type="ordered locus">Halhy_3400</name>
</gene>
<dbReference type="KEGG" id="hhy:Halhy_3400"/>
<feature type="transmembrane region" description="Helical" evidence="6">
    <location>
        <begin position="313"/>
        <end position="332"/>
    </location>
</feature>
<feature type="transmembrane region" description="Helical" evidence="6">
    <location>
        <begin position="229"/>
        <end position="249"/>
    </location>
</feature>
<dbReference type="STRING" id="760192.Halhy_3400"/>
<feature type="transmembrane region" description="Helical" evidence="6">
    <location>
        <begin position="195"/>
        <end position="217"/>
    </location>
</feature>
<feature type="transmembrane region" description="Helical" evidence="6">
    <location>
        <begin position="118"/>
        <end position="137"/>
    </location>
</feature>
<feature type="transmembrane region" description="Helical" evidence="6">
    <location>
        <begin position="269"/>
        <end position="292"/>
    </location>
</feature>
<proteinExistence type="predicted"/>
<keyword evidence="5 6" id="KW-0472">Membrane</keyword>
<sequence length="498" mass="56244">MSLLKKLAGETAIYGMSSILPRLLNFVMLTPFLTRILSKADYGIFSDLYAYVALFNVLLTYRMETAYFRYAQKQEDAERVFSTSALFLLLSTLVFTGIALFLAQPIADLQQYPAHPEFIVALILILALDTLTAIPFARLRFANRPLRFMGIKLTNVVINVLLVFFYLHFCPILEQKAAWQWLQYLHFKDNMVGDVFLANVVGSAVNFLQVIPSYLRMKLQIDWALLRQMLRYSFPLIIAGVAGVINQLIGAPLLKFLGAGDLNNNLENVGVYSAAVKIPVMMNLFTQAFNYAAEPFFFRNANEKGSERVYGQVAQAFTLVSCVAFLGIMLNLDWVGLFLGQDFREGLDTVPILLLANLFLGLFTTFSIWYKLVDRTAVGGWIALGGSLITIVLNVVLIKQGFGYYAPAWTSLVCYLFMTMASYWAGQKYYPIKYPLGRMVLYLVLAVLAYLFSEGVRYWAKGSLPVILSINFVVLLAYFAAIAWIEKPLVKRLFARKK</sequence>
<accession>F4KVE3</accession>
<feature type="transmembrane region" description="Helical" evidence="6">
    <location>
        <begin position="12"/>
        <end position="34"/>
    </location>
</feature>
<feature type="transmembrane region" description="Helical" evidence="6">
    <location>
        <begin position="377"/>
        <end position="398"/>
    </location>
</feature>
<evidence type="ECO:0000256" key="4">
    <source>
        <dbReference type="ARBA" id="ARBA00022989"/>
    </source>
</evidence>
<dbReference type="Pfam" id="PF01943">
    <property type="entry name" value="Polysacc_synt"/>
    <property type="match status" value="1"/>
</dbReference>
<feature type="transmembrane region" description="Helical" evidence="6">
    <location>
        <begin position="464"/>
        <end position="485"/>
    </location>
</feature>
<reference key="2">
    <citation type="submission" date="2011-04" db="EMBL/GenBank/DDBJ databases">
        <title>Complete sequence of chromosome of Haliscomenobacter hydrossis DSM 1100.</title>
        <authorList>
            <consortium name="US DOE Joint Genome Institute (JGI-PGF)"/>
            <person name="Lucas S."/>
            <person name="Han J."/>
            <person name="Lapidus A."/>
            <person name="Bruce D."/>
            <person name="Goodwin L."/>
            <person name="Pitluck S."/>
            <person name="Peters L."/>
            <person name="Kyrpides N."/>
            <person name="Mavromatis K."/>
            <person name="Ivanova N."/>
            <person name="Ovchinnikova G."/>
            <person name="Pagani I."/>
            <person name="Daligault H."/>
            <person name="Detter J.C."/>
            <person name="Han C."/>
            <person name="Land M."/>
            <person name="Hauser L."/>
            <person name="Markowitz V."/>
            <person name="Cheng J.-F."/>
            <person name="Hugenholtz P."/>
            <person name="Woyke T."/>
            <person name="Wu D."/>
            <person name="Verbarg S."/>
            <person name="Frueling A."/>
            <person name="Brambilla E."/>
            <person name="Klenk H.-P."/>
            <person name="Eisen J.A."/>
        </authorList>
    </citation>
    <scope>NUCLEOTIDE SEQUENCE</scope>
    <source>
        <strain>DSM 1100</strain>
    </source>
</reference>
<dbReference type="InterPro" id="IPR050833">
    <property type="entry name" value="Poly_Biosynth_Transport"/>
</dbReference>
<evidence type="ECO:0000313" key="8">
    <source>
        <dbReference type="Proteomes" id="UP000008461"/>
    </source>
</evidence>
<keyword evidence="4 6" id="KW-1133">Transmembrane helix</keyword>
<dbReference type="GO" id="GO:0005886">
    <property type="term" value="C:plasma membrane"/>
    <property type="evidence" value="ECO:0007669"/>
    <property type="project" value="UniProtKB-SubCell"/>
</dbReference>
<evidence type="ECO:0000256" key="1">
    <source>
        <dbReference type="ARBA" id="ARBA00004651"/>
    </source>
</evidence>
<keyword evidence="8" id="KW-1185">Reference proteome</keyword>
<feature type="transmembrane region" description="Helical" evidence="6">
    <location>
        <begin position="40"/>
        <end position="59"/>
    </location>
</feature>
<feature type="transmembrane region" description="Helical" evidence="6">
    <location>
        <begin position="436"/>
        <end position="452"/>
    </location>
</feature>
<dbReference type="OrthoDB" id="9814608at2"/>
<dbReference type="InterPro" id="IPR002797">
    <property type="entry name" value="Polysacc_synth"/>
</dbReference>
<dbReference type="EMBL" id="CP002691">
    <property type="protein sequence ID" value="AEE51256.1"/>
    <property type="molecule type" value="Genomic_DNA"/>
</dbReference>
<comment type="subcellular location">
    <subcellularLocation>
        <location evidence="1">Cell membrane</location>
        <topology evidence="1">Multi-pass membrane protein</topology>
    </subcellularLocation>
</comment>
<dbReference type="HOGENOM" id="CLU_022017_7_2_10"/>
<dbReference type="eggNOG" id="COG2244">
    <property type="taxonomic scope" value="Bacteria"/>
</dbReference>
<feature type="transmembrane region" description="Helical" evidence="6">
    <location>
        <begin position="149"/>
        <end position="169"/>
    </location>
</feature>
<evidence type="ECO:0000256" key="5">
    <source>
        <dbReference type="ARBA" id="ARBA00023136"/>
    </source>
</evidence>
<feature type="transmembrane region" description="Helical" evidence="6">
    <location>
        <begin position="352"/>
        <end position="370"/>
    </location>
</feature>
<organism evidence="7 8">
    <name type="scientific">Haliscomenobacter hydrossis (strain ATCC 27775 / DSM 1100 / LMG 10767 / O)</name>
    <dbReference type="NCBI Taxonomy" id="760192"/>
    <lineage>
        <taxon>Bacteria</taxon>
        <taxon>Pseudomonadati</taxon>
        <taxon>Bacteroidota</taxon>
        <taxon>Saprospiria</taxon>
        <taxon>Saprospirales</taxon>
        <taxon>Haliscomenobacteraceae</taxon>
        <taxon>Haliscomenobacter</taxon>
    </lineage>
</organism>
<dbReference type="Proteomes" id="UP000008461">
    <property type="component" value="Chromosome"/>
</dbReference>
<keyword evidence="3 6" id="KW-0812">Transmembrane</keyword>
<protein>
    <submittedName>
        <fullName evidence="7">Polysaccharide biosynthesis protein</fullName>
    </submittedName>
</protein>
<name>F4KVE3_HALH1</name>
<evidence type="ECO:0000313" key="7">
    <source>
        <dbReference type="EMBL" id="AEE51256.1"/>
    </source>
</evidence>
<keyword evidence="2" id="KW-1003">Cell membrane</keyword>
<evidence type="ECO:0000256" key="6">
    <source>
        <dbReference type="SAM" id="Phobius"/>
    </source>
</evidence>
<dbReference type="RefSeq" id="WP_013765797.1">
    <property type="nucleotide sequence ID" value="NC_015510.1"/>
</dbReference>
<feature type="transmembrane region" description="Helical" evidence="6">
    <location>
        <begin position="80"/>
        <end position="106"/>
    </location>
</feature>
<reference evidence="7 8" key="1">
    <citation type="journal article" date="2011" name="Stand. Genomic Sci.">
        <title>Complete genome sequence of Haliscomenobacter hydrossis type strain (O).</title>
        <authorList>
            <consortium name="US DOE Joint Genome Institute (JGI-PGF)"/>
            <person name="Daligault H."/>
            <person name="Lapidus A."/>
            <person name="Zeytun A."/>
            <person name="Nolan M."/>
            <person name="Lucas S."/>
            <person name="Del Rio T.G."/>
            <person name="Tice H."/>
            <person name="Cheng J.F."/>
            <person name="Tapia R."/>
            <person name="Han C."/>
            <person name="Goodwin L."/>
            <person name="Pitluck S."/>
            <person name="Liolios K."/>
            <person name="Pagani I."/>
            <person name="Ivanova N."/>
            <person name="Huntemann M."/>
            <person name="Mavromatis K."/>
            <person name="Mikhailova N."/>
            <person name="Pati A."/>
            <person name="Chen A."/>
            <person name="Palaniappan K."/>
            <person name="Land M."/>
            <person name="Hauser L."/>
            <person name="Brambilla E.M."/>
            <person name="Rohde M."/>
            <person name="Verbarg S."/>
            <person name="Goker M."/>
            <person name="Bristow J."/>
            <person name="Eisen J.A."/>
            <person name="Markowitz V."/>
            <person name="Hugenholtz P."/>
            <person name="Kyrpides N.C."/>
            <person name="Klenk H.P."/>
            <person name="Woyke T."/>
        </authorList>
    </citation>
    <scope>NUCLEOTIDE SEQUENCE [LARGE SCALE GENOMIC DNA]</scope>
    <source>
        <strain evidence="8">ATCC 27775 / DSM 1100 / LMG 10767 / O</strain>
    </source>
</reference>
<feature type="transmembrane region" description="Helical" evidence="6">
    <location>
        <begin position="404"/>
        <end position="424"/>
    </location>
</feature>
<evidence type="ECO:0000256" key="3">
    <source>
        <dbReference type="ARBA" id="ARBA00022692"/>
    </source>
</evidence>
<evidence type="ECO:0000256" key="2">
    <source>
        <dbReference type="ARBA" id="ARBA00022475"/>
    </source>
</evidence>
<dbReference type="PANTHER" id="PTHR30250:SF11">
    <property type="entry name" value="O-ANTIGEN TRANSPORTER-RELATED"/>
    <property type="match status" value="1"/>
</dbReference>
<dbReference type="PANTHER" id="PTHR30250">
    <property type="entry name" value="PST FAMILY PREDICTED COLANIC ACID TRANSPORTER"/>
    <property type="match status" value="1"/>
</dbReference>
<dbReference type="AlphaFoldDB" id="F4KVE3"/>